<dbReference type="EMBL" id="CP042476">
    <property type="protein sequence ID" value="QED38636.1"/>
    <property type="molecule type" value="Genomic_DNA"/>
</dbReference>
<dbReference type="KEGG" id="anp:FK178_13335"/>
<dbReference type="OrthoDB" id="9789139at2"/>
<proteinExistence type="predicted"/>
<dbReference type="Pfam" id="PF14072">
    <property type="entry name" value="DndB"/>
    <property type="match status" value="1"/>
</dbReference>
<dbReference type="Proteomes" id="UP000321954">
    <property type="component" value="Chromosome"/>
</dbReference>
<reference evidence="1 2" key="1">
    <citation type="submission" date="2019-08" db="EMBL/GenBank/DDBJ databases">
        <title>Antarcticibacterium arcticum sp. nov., a bacterium isolated from marine sediment of the Canadian Beaufort Sea.</title>
        <authorList>
            <person name="Lee Y.M."/>
            <person name="Baek K."/>
            <person name="Lee D.-H."/>
            <person name="Shin S.C."/>
            <person name="Jin Y.K."/>
            <person name="Park Y."/>
        </authorList>
    </citation>
    <scope>NUCLEOTIDE SEQUENCE [LARGE SCALE GENOMIC DNA]</scope>
    <source>
        <strain evidence="1 2">PAMC 28998</strain>
    </source>
</reference>
<gene>
    <name evidence="1" type="ORF">FK178_13335</name>
</gene>
<evidence type="ECO:0000313" key="1">
    <source>
        <dbReference type="EMBL" id="QED38636.1"/>
    </source>
</evidence>
<sequence length="423" mass="49507">MKRKIIVPALTGKFGEWRYYQLILKVKDLVENFGTSLEPNYRVKAVEEVEEIYSQKGVSRLLQRAFDPTRLEPLKNYILKQPDKYINNLTIGIFGGSPDWFPINLSDFKKSKPDYLEKTEKQLGFIELKGTETLFVLDGQHRLKGLRKAYSEDPQKIGEDEVVCTLIVHHSDHKGRVRTRRLFSTINRHAKPVSKGENILLDEDDASAILVRHLIEDYKHFQDKEIIALSKGGNITPGSYSKFSTVVTLYEINERLIDHNAIYPKGEDKKIVRIRPSEKDLELQHKRVFKYWDKFFELFPSALKFIKDTPSNRLKYRISDGDFTLRPIAQLAIFEVILACEEVDERKIKNLKKLPQDLTDIFWHHILWNPFKEGMLFNRSLIRNYVKYNIGLRIKPSELERLRNGYKKNSGDLDLDLPQPKYP</sequence>
<keyword evidence="2" id="KW-1185">Reference proteome</keyword>
<dbReference type="AlphaFoldDB" id="A0A5B8YQF9"/>
<dbReference type="CDD" id="cd16414">
    <property type="entry name" value="dndB_like"/>
    <property type="match status" value="1"/>
</dbReference>
<dbReference type="NCBIfam" id="TIGR03187">
    <property type="entry name" value="DGQHR"/>
    <property type="match status" value="1"/>
</dbReference>
<protein>
    <submittedName>
        <fullName evidence="1">DGQHR domain-containing protein</fullName>
    </submittedName>
</protein>
<dbReference type="RefSeq" id="WP_146836176.1">
    <property type="nucleotide sequence ID" value="NZ_CP042476.1"/>
</dbReference>
<evidence type="ECO:0000313" key="2">
    <source>
        <dbReference type="Proteomes" id="UP000321954"/>
    </source>
</evidence>
<organism evidence="1 2">
    <name type="scientific">Antarcticibacterium arcticum</name>
    <dbReference type="NCBI Taxonomy" id="2585771"/>
    <lineage>
        <taxon>Bacteria</taxon>
        <taxon>Pseudomonadati</taxon>
        <taxon>Bacteroidota</taxon>
        <taxon>Flavobacteriia</taxon>
        <taxon>Flavobacteriales</taxon>
        <taxon>Flavobacteriaceae</taxon>
        <taxon>Antarcticibacterium</taxon>
    </lineage>
</organism>
<dbReference type="InterPro" id="IPR017601">
    <property type="entry name" value="DGQHR-contain_dom"/>
</dbReference>
<dbReference type="InterPro" id="IPR017642">
    <property type="entry name" value="DNA_S_mod_DndB"/>
</dbReference>
<name>A0A5B8YQF9_9FLAO</name>
<accession>A0A5B8YQF9</accession>